<gene>
    <name evidence="1" type="ORF">SDC9_170392</name>
</gene>
<dbReference type="EMBL" id="VSSQ01071394">
    <property type="protein sequence ID" value="MPN23007.1"/>
    <property type="molecule type" value="Genomic_DNA"/>
</dbReference>
<proteinExistence type="predicted"/>
<accession>A0A645G7X3</accession>
<reference evidence="1" key="1">
    <citation type="submission" date="2019-08" db="EMBL/GenBank/DDBJ databases">
        <authorList>
            <person name="Kucharzyk K."/>
            <person name="Murdoch R.W."/>
            <person name="Higgins S."/>
            <person name="Loffler F."/>
        </authorList>
    </citation>
    <scope>NUCLEOTIDE SEQUENCE</scope>
</reference>
<comment type="caution">
    <text evidence="1">The sequence shown here is derived from an EMBL/GenBank/DDBJ whole genome shotgun (WGS) entry which is preliminary data.</text>
</comment>
<evidence type="ECO:0000313" key="1">
    <source>
        <dbReference type="EMBL" id="MPN23007.1"/>
    </source>
</evidence>
<protein>
    <submittedName>
        <fullName evidence="1">Uncharacterized protein</fullName>
    </submittedName>
</protein>
<dbReference type="AlphaFoldDB" id="A0A645G7X3"/>
<name>A0A645G7X3_9ZZZZ</name>
<sequence length="94" mass="10901">MFRERARSVKRRGRENLVNLGKREIQLTIEENLPKPFNRRIVIIPIAALSDLARLQKADLVVVVQRADRNTGQFAERSDGMMHRFLTSCGYHKP</sequence>
<organism evidence="1">
    <name type="scientific">bioreactor metagenome</name>
    <dbReference type="NCBI Taxonomy" id="1076179"/>
    <lineage>
        <taxon>unclassified sequences</taxon>
        <taxon>metagenomes</taxon>
        <taxon>ecological metagenomes</taxon>
    </lineage>
</organism>